<gene>
    <name evidence="2" type="ORF">NLU13_6142</name>
</gene>
<comment type="caution">
    <text evidence="2">The sequence shown here is derived from an EMBL/GenBank/DDBJ whole genome shotgun (WGS) entry which is preliminary data.</text>
</comment>
<dbReference type="Proteomes" id="UP001175261">
    <property type="component" value="Unassembled WGS sequence"/>
</dbReference>
<dbReference type="InterPro" id="IPR040347">
    <property type="entry name" value="YBP1/2"/>
</dbReference>
<dbReference type="GO" id="GO:0034599">
    <property type="term" value="P:cellular response to oxidative stress"/>
    <property type="evidence" value="ECO:0007669"/>
    <property type="project" value="InterPro"/>
</dbReference>
<dbReference type="GO" id="GO:0005737">
    <property type="term" value="C:cytoplasm"/>
    <property type="evidence" value="ECO:0007669"/>
    <property type="project" value="TreeGrafter"/>
</dbReference>
<dbReference type="PANTHER" id="PTHR28020:SF1">
    <property type="entry name" value="YAP1-BINDING PROTEIN 1-RELATED"/>
    <property type="match status" value="1"/>
</dbReference>
<evidence type="ECO:0000313" key="3">
    <source>
        <dbReference type="Proteomes" id="UP001175261"/>
    </source>
</evidence>
<evidence type="ECO:0008006" key="4">
    <source>
        <dbReference type="Google" id="ProtNLM"/>
    </source>
</evidence>
<dbReference type="Pfam" id="PF08568">
    <property type="entry name" value="Kinetochor_Ybp2"/>
    <property type="match status" value="1"/>
</dbReference>
<organism evidence="2 3">
    <name type="scientific">Sarocladium strictum</name>
    <name type="common">Black bundle disease fungus</name>
    <name type="synonym">Acremonium strictum</name>
    <dbReference type="NCBI Taxonomy" id="5046"/>
    <lineage>
        <taxon>Eukaryota</taxon>
        <taxon>Fungi</taxon>
        <taxon>Dikarya</taxon>
        <taxon>Ascomycota</taxon>
        <taxon>Pezizomycotina</taxon>
        <taxon>Sordariomycetes</taxon>
        <taxon>Hypocreomycetidae</taxon>
        <taxon>Hypocreales</taxon>
        <taxon>Sarocladiaceae</taxon>
        <taxon>Sarocladium</taxon>
    </lineage>
</organism>
<dbReference type="InterPro" id="IPR013877">
    <property type="entry name" value="YAP-bd/ALF4/Glomulin"/>
</dbReference>
<proteinExistence type="predicted"/>
<dbReference type="AlphaFoldDB" id="A0AA39GFC2"/>
<evidence type="ECO:0000313" key="2">
    <source>
        <dbReference type="EMBL" id="KAK0386305.1"/>
    </source>
</evidence>
<feature type="compositionally biased region" description="Polar residues" evidence="1">
    <location>
        <begin position="167"/>
        <end position="180"/>
    </location>
</feature>
<keyword evidence="3" id="KW-1185">Reference proteome</keyword>
<sequence length="615" mass="68300">MASTEEVIQRLKESKPPATDSFTYLTIIEKSLSPEILPVLRDILDDASLTGEIGWDMVDMLIAVPGSEECLERIARLGNPREVILKVLEVMELASHVEKTPEEDEQHVHDFITLVGMLGVLHRRLKVKQPSRFIHTTLDTVLRAYPPTSAPATAAIIDLIRSLTRQSRPPLPTRQSSTKLETPFKETDMTKSAPDPEALQDDQPSEAEEKLMQKLVQAFVTCVIEAYVNCEGLEWAGRLVEYTWPERLNPRKPTMLQAFKEVPELQARDALIGQLVAVAGDVGLSKLPQAQMKAILEAPIAKDPLLVEDVESVEDVKLATGGFICLTGYWNFSSDIFDAHHTLPDLSLFPDHHNLLQRFLGDEPQIQIVGNPGTVESLVLMAVSIVGHHGVLQPTGTGADTDVDGKSQYMSYLHLLTLISVFHPNIRVRNAATELATKVLHADPDPNDRLTILEDLLENCMFASLQAEAVRWLREELLSAYQSSKSPDLSTPASPFSTSEAVEKLQYSLFPALTHLKDPSTPLAELQEYWTQNAEFHLKVANFALFLFGGKEGQAGHAEQTPSGMKAAVSERYVEPMLECVRRLEAEGREAKEEDIGHISELAVMKEALSRVAWH</sequence>
<evidence type="ECO:0000256" key="1">
    <source>
        <dbReference type="SAM" id="MobiDB-lite"/>
    </source>
</evidence>
<accession>A0AA39GFC2</accession>
<name>A0AA39GFC2_SARSR</name>
<dbReference type="PANTHER" id="PTHR28020">
    <property type="entry name" value="YAP1-BINDING PROTEIN 1-RELATED"/>
    <property type="match status" value="1"/>
</dbReference>
<dbReference type="EMBL" id="JAPDFR010000005">
    <property type="protein sequence ID" value="KAK0386305.1"/>
    <property type="molecule type" value="Genomic_DNA"/>
</dbReference>
<reference evidence="2" key="1">
    <citation type="submission" date="2022-10" db="EMBL/GenBank/DDBJ databases">
        <title>Determination and structural analysis of whole genome sequence of Sarocladium strictum F4-1.</title>
        <authorList>
            <person name="Hu L."/>
            <person name="Jiang Y."/>
        </authorList>
    </citation>
    <scope>NUCLEOTIDE SEQUENCE</scope>
    <source>
        <strain evidence="2">F4-1</strain>
    </source>
</reference>
<feature type="region of interest" description="Disordered" evidence="1">
    <location>
        <begin position="167"/>
        <end position="205"/>
    </location>
</feature>
<protein>
    <recommendedName>
        <fullName evidence="4">Yap-binding protein</fullName>
    </recommendedName>
</protein>